<comment type="caution">
    <text evidence="16">The sequence shown here is derived from an EMBL/GenBank/DDBJ whole genome shotgun (WGS) entry which is preliminary data.</text>
</comment>
<dbReference type="PANTHER" id="PTHR45569">
    <property type="entry name" value="SENSOR PROTEIN KDPD"/>
    <property type="match status" value="1"/>
</dbReference>
<keyword evidence="12" id="KW-0902">Two-component regulatory system</keyword>
<dbReference type="InterPro" id="IPR038318">
    <property type="entry name" value="KdpD_sf"/>
</dbReference>
<dbReference type="SMART" id="SM00387">
    <property type="entry name" value="HATPase_c"/>
    <property type="match status" value="1"/>
</dbReference>
<sequence>MPRDASDTRANPDLLLKAIEQDGSPDEIRNGRGHLKIFFGYAAGVGKTYAMLQAAHAAKRRGVDVVAGYIEPHERPATARLARGIECLPHELVEHNGITLSEFDLDAAIMRAPQLILVDELAHTNAPGNRHEKRYQDVEELLRAGIDVYTTVNVQHIESLNDIVASITGIVVSERIPDRIFDDADQVELVDIEPEDLLERLRAGLVYHPDQADRAQQYFFTIENLTALREIALRRCADRTSRLTDAARVLGNRDYYTSERILVCISPAPTNPRIVRAAARMAKAFRSELVALFVESPRTQAMDEGERAKLSANIALAEQLGAHMETVYGDDVAFQIAEFARLSGISKIVMGRTGEHSGVRQVLFGRKSLVEQLIAFAPNLDIYIIPDQETPPSRPMERKHQTALQPPSGRDVLRTLGLSLVATAIGVSFRHLGFADSSIISLYILTALLTAVTTTGRLCTIMSSVLSVVLYNFCFVTPLFSLNSYDRSYLVTFAIMFATAMVAGELTARITNSARTSAENAFRTRVLLETNQLLQQAHGAEARARVAMNQLVKLLKLDVVFYTADRGLLGKAIYEPAGSEDHSASLLTDYERAVATWTYANNKHAGASTRTLPEASCLYLAVRTGDEVFGVMGIALNGRELEDFEHSIVLSIVGECALALESDKAAKEREEAAVLARNEQLRANLLRSIGHDLRTPLTAISGSAAVLREGDEKLTPEQRRNLADAIYDDSLWLIDTVENLLAITRVEDGSIHLNLTTELIDEVIAGALSHVARASRGHTITVKRNDDDILLVRIDVHLIMQVLTNLIMNAFKYTPENSTITIGAHREGKFIVVEVADNGPGVADCDKPRIFDQFFISSKAQPVDSHRSFGLGLSLCRSIVEAHGGIIEVRDNHPRGAVFRFTLPAEEIEIHE</sequence>
<dbReference type="CDD" id="cd00075">
    <property type="entry name" value="HATPase"/>
    <property type="match status" value="1"/>
</dbReference>
<dbReference type="Proteomes" id="UP000260943">
    <property type="component" value="Unassembled WGS sequence"/>
</dbReference>
<evidence type="ECO:0000256" key="4">
    <source>
        <dbReference type="ARBA" id="ARBA00012438"/>
    </source>
</evidence>
<dbReference type="SUPFAM" id="SSF55874">
    <property type="entry name" value="ATPase domain of HSP90 chaperone/DNA topoisomerase II/histidine kinase"/>
    <property type="match status" value="1"/>
</dbReference>
<dbReference type="InterPro" id="IPR036890">
    <property type="entry name" value="HATPase_C_sf"/>
</dbReference>
<dbReference type="GO" id="GO:0005886">
    <property type="term" value="C:plasma membrane"/>
    <property type="evidence" value="ECO:0007669"/>
    <property type="project" value="UniProtKB-SubCell"/>
</dbReference>
<dbReference type="PROSITE" id="PS50109">
    <property type="entry name" value="HIS_KIN"/>
    <property type="match status" value="1"/>
</dbReference>
<dbReference type="EC" id="2.7.13.3" evidence="4"/>
<dbReference type="CDD" id="cd01987">
    <property type="entry name" value="USP_KdpD-like"/>
    <property type="match status" value="1"/>
</dbReference>
<evidence type="ECO:0000256" key="11">
    <source>
        <dbReference type="ARBA" id="ARBA00022989"/>
    </source>
</evidence>
<dbReference type="SUPFAM" id="SSF52402">
    <property type="entry name" value="Adenine nucleotide alpha hydrolases-like"/>
    <property type="match status" value="1"/>
</dbReference>
<keyword evidence="7 14" id="KW-0812">Transmembrane</keyword>
<dbReference type="Gene3D" id="3.30.565.10">
    <property type="entry name" value="Histidine kinase-like ATPase, C-terminal domain"/>
    <property type="match status" value="1"/>
</dbReference>
<evidence type="ECO:0000256" key="5">
    <source>
        <dbReference type="ARBA" id="ARBA00022553"/>
    </source>
</evidence>
<evidence type="ECO:0000256" key="13">
    <source>
        <dbReference type="ARBA" id="ARBA00023136"/>
    </source>
</evidence>
<dbReference type="Pfam" id="PF13493">
    <property type="entry name" value="DUF4118"/>
    <property type="match status" value="1"/>
</dbReference>
<protein>
    <recommendedName>
        <fullName evidence="4">histidine kinase</fullName>
        <ecNumber evidence="4">2.7.13.3</ecNumber>
    </recommendedName>
</protein>
<comment type="subcellular location">
    <subcellularLocation>
        <location evidence="3">Cell membrane</location>
    </subcellularLocation>
    <subcellularLocation>
        <location evidence="2">Membrane</location>
        <topology evidence="2">Multi-pass membrane protein</topology>
    </subcellularLocation>
</comment>
<reference evidence="16 17" key="1">
    <citation type="submission" date="2018-08" db="EMBL/GenBank/DDBJ databases">
        <title>A genome reference for cultivated species of the human gut microbiota.</title>
        <authorList>
            <person name="Zou Y."/>
            <person name="Xue W."/>
            <person name="Luo G."/>
        </authorList>
    </citation>
    <scope>NUCLEOTIDE SEQUENCE [LARGE SCALE GENOMIC DNA]</scope>
    <source>
        <strain evidence="16 17">TF08-14</strain>
    </source>
</reference>
<dbReference type="SUPFAM" id="SSF47384">
    <property type="entry name" value="Homodimeric domain of signal transducing histidine kinase"/>
    <property type="match status" value="1"/>
</dbReference>
<dbReference type="EMBL" id="QSRJ01000008">
    <property type="protein sequence ID" value="RGL09710.1"/>
    <property type="molecule type" value="Genomic_DNA"/>
</dbReference>
<evidence type="ECO:0000256" key="2">
    <source>
        <dbReference type="ARBA" id="ARBA00004141"/>
    </source>
</evidence>
<dbReference type="Pfam" id="PF00582">
    <property type="entry name" value="Usp"/>
    <property type="match status" value="1"/>
</dbReference>
<dbReference type="Pfam" id="PF02518">
    <property type="entry name" value="HATPase_c"/>
    <property type="match status" value="1"/>
</dbReference>
<dbReference type="InterPro" id="IPR025201">
    <property type="entry name" value="KdpD_TM"/>
</dbReference>
<feature type="domain" description="Histidine kinase" evidence="15">
    <location>
        <begin position="688"/>
        <end position="907"/>
    </location>
</feature>
<keyword evidence="10" id="KW-0067">ATP-binding</keyword>
<evidence type="ECO:0000256" key="12">
    <source>
        <dbReference type="ARBA" id="ARBA00023012"/>
    </source>
</evidence>
<feature type="transmembrane region" description="Helical" evidence="14">
    <location>
        <begin position="465"/>
        <end position="482"/>
    </location>
</feature>
<dbReference type="SMART" id="SM00388">
    <property type="entry name" value="HisKA"/>
    <property type="match status" value="1"/>
</dbReference>
<keyword evidence="8" id="KW-0547">Nucleotide-binding</keyword>
<dbReference type="GO" id="GO:0005737">
    <property type="term" value="C:cytoplasm"/>
    <property type="evidence" value="ECO:0007669"/>
    <property type="project" value="UniProtKB-ARBA"/>
</dbReference>
<dbReference type="InterPro" id="IPR003661">
    <property type="entry name" value="HisK_dim/P_dom"/>
</dbReference>
<dbReference type="InterPro" id="IPR003594">
    <property type="entry name" value="HATPase_dom"/>
</dbReference>
<evidence type="ECO:0000313" key="17">
    <source>
        <dbReference type="Proteomes" id="UP000260943"/>
    </source>
</evidence>
<evidence type="ECO:0000256" key="6">
    <source>
        <dbReference type="ARBA" id="ARBA00022679"/>
    </source>
</evidence>
<dbReference type="InterPro" id="IPR029016">
    <property type="entry name" value="GAF-like_dom_sf"/>
</dbReference>
<keyword evidence="11 14" id="KW-1133">Transmembrane helix</keyword>
<evidence type="ECO:0000256" key="9">
    <source>
        <dbReference type="ARBA" id="ARBA00022777"/>
    </source>
</evidence>
<evidence type="ECO:0000256" key="1">
    <source>
        <dbReference type="ARBA" id="ARBA00000085"/>
    </source>
</evidence>
<dbReference type="Gene3D" id="1.10.287.130">
    <property type="match status" value="1"/>
</dbReference>
<dbReference type="InterPro" id="IPR036097">
    <property type="entry name" value="HisK_dim/P_sf"/>
</dbReference>
<dbReference type="RefSeq" id="WP_117679845.1">
    <property type="nucleotide sequence ID" value="NZ_JAQCWE010000011.1"/>
</dbReference>
<evidence type="ECO:0000256" key="10">
    <source>
        <dbReference type="ARBA" id="ARBA00022840"/>
    </source>
</evidence>
<name>A0A3E4QRA4_9ACTN</name>
<dbReference type="GO" id="GO:0000155">
    <property type="term" value="F:phosphorelay sensor kinase activity"/>
    <property type="evidence" value="ECO:0007669"/>
    <property type="project" value="InterPro"/>
</dbReference>
<keyword evidence="5" id="KW-0597">Phosphoprotein</keyword>
<dbReference type="InterPro" id="IPR014729">
    <property type="entry name" value="Rossmann-like_a/b/a_fold"/>
</dbReference>
<evidence type="ECO:0000313" key="16">
    <source>
        <dbReference type="EMBL" id="RGL09710.1"/>
    </source>
</evidence>
<dbReference type="Pfam" id="PF00512">
    <property type="entry name" value="HisKA"/>
    <property type="match status" value="1"/>
</dbReference>
<dbReference type="Pfam" id="PF02702">
    <property type="entry name" value="KdpD"/>
    <property type="match status" value="1"/>
</dbReference>
<dbReference type="AlphaFoldDB" id="A0A3E4QRA4"/>
<dbReference type="Gene3D" id="1.20.120.620">
    <property type="entry name" value="Backbone structure of the membrane domain of e. Coli histidine kinase receptor kdpd"/>
    <property type="match status" value="1"/>
</dbReference>
<proteinExistence type="predicted"/>
<dbReference type="GO" id="GO:0005524">
    <property type="term" value="F:ATP binding"/>
    <property type="evidence" value="ECO:0007669"/>
    <property type="project" value="UniProtKB-KW"/>
</dbReference>
<comment type="catalytic activity">
    <reaction evidence="1">
        <text>ATP + protein L-histidine = ADP + protein N-phospho-L-histidine.</text>
        <dbReference type="EC" id="2.7.13.3"/>
    </reaction>
</comment>
<evidence type="ECO:0000259" key="15">
    <source>
        <dbReference type="PROSITE" id="PS50109"/>
    </source>
</evidence>
<dbReference type="PRINTS" id="PR00344">
    <property type="entry name" value="BCTRLSENSOR"/>
</dbReference>
<dbReference type="InterPro" id="IPR004358">
    <property type="entry name" value="Sig_transdc_His_kin-like_C"/>
</dbReference>
<feature type="transmembrane region" description="Helical" evidence="14">
    <location>
        <begin position="412"/>
        <end position="432"/>
    </location>
</feature>
<dbReference type="InterPro" id="IPR005467">
    <property type="entry name" value="His_kinase_dom"/>
</dbReference>
<dbReference type="FunFam" id="3.40.50.300:FF:000483">
    <property type="entry name" value="Sensor histidine kinase KdpD"/>
    <property type="match status" value="1"/>
</dbReference>
<organism evidence="16 17">
    <name type="scientific">Collinsella tanakaei</name>
    <dbReference type="NCBI Taxonomy" id="626935"/>
    <lineage>
        <taxon>Bacteria</taxon>
        <taxon>Bacillati</taxon>
        <taxon>Actinomycetota</taxon>
        <taxon>Coriobacteriia</taxon>
        <taxon>Coriobacteriales</taxon>
        <taxon>Coriobacteriaceae</taxon>
        <taxon>Collinsella</taxon>
    </lineage>
</organism>
<evidence type="ECO:0000256" key="7">
    <source>
        <dbReference type="ARBA" id="ARBA00022692"/>
    </source>
</evidence>
<keyword evidence="13 14" id="KW-0472">Membrane</keyword>
<evidence type="ECO:0000256" key="8">
    <source>
        <dbReference type="ARBA" id="ARBA00022741"/>
    </source>
</evidence>
<dbReference type="InterPro" id="IPR006016">
    <property type="entry name" value="UspA"/>
</dbReference>
<dbReference type="InterPro" id="IPR003852">
    <property type="entry name" value="Sig_transdc_His_kinase_KdpD_N"/>
</dbReference>
<evidence type="ECO:0000256" key="3">
    <source>
        <dbReference type="ARBA" id="ARBA00004236"/>
    </source>
</evidence>
<feature type="transmembrane region" description="Helical" evidence="14">
    <location>
        <begin position="488"/>
        <end position="508"/>
    </location>
</feature>
<evidence type="ECO:0000256" key="14">
    <source>
        <dbReference type="SAM" id="Phobius"/>
    </source>
</evidence>
<keyword evidence="9 16" id="KW-0418">Kinase</keyword>
<dbReference type="Gene3D" id="3.30.450.40">
    <property type="match status" value="1"/>
</dbReference>
<dbReference type="Gene3D" id="3.40.50.300">
    <property type="entry name" value="P-loop containing nucleotide triphosphate hydrolases"/>
    <property type="match status" value="1"/>
</dbReference>
<dbReference type="InterPro" id="IPR027417">
    <property type="entry name" value="P-loop_NTPase"/>
</dbReference>
<keyword evidence="6" id="KW-0808">Transferase</keyword>
<feature type="transmembrane region" description="Helical" evidence="14">
    <location>
        <begin position="438"/>
        <end position="458"/>
    </location>
</feature>
<dbReference type="InterPro" id="IPR052023">
    <property type="entry name" value="Histidine_kinase_KdpD"/>
</dbReference>
<dbReference type="Gene3D" id="3.40.50.620">
    <property type="entry name" value="HUPs"/>
    <property type="match status" value="1"/>
</dbReference>
<dbReference type="CDD" id="cd00082">
    <property type="entry name" value="HisKA"/>
    <property type="match status" value="1"/>
</dbReference>
<gene>
    <name evidence="16" type="ORF">DXC81_07435</name>
</gene>
<accession>A0A3E4QRA4</accession>
<dbReference type="PANTHER" id="PTHR45569:SF1">
    <property type="entry name" value="SENSOR PROTEIN KDPD"/>
    <property type="match status" value="1"/>
</dbReference>